<feature type="transmembrane region" description="Helical" evidence="3">
    <location>
        <begin position="90"/>
        <end position="110"/>
    </location>
</feature>
<evidence type="ECO:0000313" key="5">
    <source>
        <dbReference type="EMBL" id="ORE19648.1"/>
    </source>
</evidence>
<dbReference type="InterPro" id="IPR020846">
    <property type="entry name" value="MFS_dom"/>
</dbReference>
<dbReference type="AlphaFoldDB" id="A0A1X0S673"/>
<accession>A0A1X0S673</accession>
<evidence type="ECO:0000259" key="4">
    <source>
        <dbReference type="PROSITE" id="PS50850"/>
    </source>
</evidence>
<dbReference type="Gene3D" id="1.20.1250.20">
    <property type="entry name" value="MFS general substrate transporter like domains"/>
    <property type="match status" value="2"/>
</dbReference>
<keyword evidence="3" id="KW-1133">Transmembrane helix</keyword>
<feature type="transmembrane region" description="Helical" evidence="3">
    <location>
        <begin position="257"/>
        <end position="281"/>
    </location>
</feature>
<dbReference type="Proteomes" id="UP000242381">
    <property type="component" value="Unassembled WGS sequence"/>
</dbReference>
<sequence>MTALSWIGSLWLALANIVGPFYGWFSVKVGYKWMLITALFLCTLSMMLSSIATQIWHLYITQGVLSGIGASLVWFPCISAAQQWFSKRRGFSVGIAISGSGFGGLILSNIVQAAIDHVGYQWALRIIGFISFVCLGIASCTVRPLNEPSKQENVKLMVFDLRPFRNKQFILLFCIQFVGNFAFNVPSSFLPAYANYLGLDPWIGSNMSAIISGVMIVGKISSGFISDFVGRANMTFFVTTMTGVMCLAVWLPAKNAAMIWAFAAMFGYFGGGHLTMVPALLGQIVGMDDIEAANGMLFFAWFFGGLFGSPICSTLINDGSDHPTYSHAIIFSGVLMIFAGLLAWAIRVMRAGWNPVLKV</sequence>
<dbReference type="Pfam" id="PF07690">
    <property type="entry name" value="MFS_1"/>
    <property type="match status" value="1"/>
</dbReference>
<organism evidence="5 6">
    <name type="scientific">Rhizopus microsporus</name>
    <dbReference type="NCBI Taxonomy" id="58291"/>
    <lineage>
        <taxon>Eukaryota</taxon>
        <taxon>Fungi</taxon>
        <taxon>Fungi incertae sedis</taxon>
        <taxon>Mucoromycota</taxon>
        <taxon>Mucoromycotina</taxon>
        <taxon>Mucoromycetes</taxon>
        <taxon>Mucorales</taxon>
        <taxon>Mucorineae</taxon>
        <taxon>Rhizopodaceae</taxon>
        <taxon>Rhizopus</taxon>
    </lineage>
</organism>
<feature type="transmembrane region" description="Helical" evidence="3">
    <location>
        <begin position="58"/>
        <end position="78"/>
    </location>
</feature>
<dbReference type="OMA" id="WAFAAMF"/>
<gene>
    <name evidence="5" type="ORF">BCV71DRAFT_226240</name>
</gene>
<dbReference type="GO" id="GO:0022857">
    <property type="term" value="F:transmembrane transporter activity"/>
    <property type="evidence" value="ECO:0007669"/>
    <property type="project" value="InterPro"/>
</dbReference>
<keyword evidence="3" id="KW-0472">Membrane</keyword>
<dbReference type="EMBL" id="KV921307">
    <property type="protein sequence ID" value="ORE19648.1"/>
    <property type="molecule type" value="Genomic_DNA"/>
</dbReference>
<feature type="transmembrane region" description="Helical" evidence="3">
    <location>
        <begin position="169"/>
        <end position="190"/>
    </location>
</feature>
<feature type="transmembrane region" description="Helical" evidence="3">
    <location>
        <begin position="232"/>
        <end position="251"/>
    </location>
</feature>
<evidence type="ECO:0000313" key="6">
    <source>
        <dbReference type="Proteomes" id="UP000242381"/>
    </source>
</evidence>
<evidence type="ECO:0000256" key="2">
    <source>
        <dbReference type="ARBA" id="ARBA00006727"/>
    </source>
</evidence>
<keyword evidence="3" id="KW-0812">Transmembrane</keyword>
<dbReference type="InterPro" id="IPR036259">
    <property type="entry name" value="MFS_trans_sf"/>
</dbReference>
<dbReference type="InterPro" id="IPR011701">
    <property type="entry name" value="MFS"/>
</dbReference>
<dbReference type="PROSITE" id="PS50850">
    <property type="entry name" value="MFS"/>
    <property type="match status" value="1"/>
</dbReference>
<feature type="transmembrane region" description="Helical" evidence="3">
    <location>
        <begin position="33"/>
        <end position="52"/>
    </location>
</feature>
<dbReference type="InterPro" id="IPR050327">
    <property type="entry name" value="Proton-linked_MCT"/>
</dbReference>
<feature type="transmembrane region" description="Helical" evidence="3">
    <location>
        <begin position="122"/>
        <end position="142"/>
    </location>
</feature>
<feature type="transmembrane region" description="Helical" evidence="3">
    <location>
        <begin position="293"/>
        <end position="316"/>
    </location>
</feature>
<feature type="transmembrane region" description="Helical" evidence="3">
    <location>
        <begin position="6"/>
        <end position="26"/>
    </location>
</feature>
<name>A0A1X0S673_RHIZD</name>
<protein>
    <submittedName>
        <fullName evidence="5">MFS general substrate transporter</fullName>
    </submittedName>
</protein>
<feature type="domain" description="Major facilitator superfamily (MFS) profile" evidence="4">
    <location>
        <begin position="1"/>
        <end position="351"/>
    </location>
</feature>
<dbReference type="GO" id="GO:0016020">
    <property type="term" value="C:membrane"/>
    <property type="evidence" value="ECO:0007669"/>
    <property type="project" value="UniProtKB-SubCell"/>
</dbReference>
<dbReference type="PANTHER" id="PTHR11360">
    <property type="entry name" value="MONOCARBOXYLATE TRANSPORTER"/>
    <property type="match status" value="1"/>
</dbReference>
<evidence type="ECO:0000256" key="3">
    <source>
        <dbReference type="SAM" id="Phobius"/>
    </source>
</evidence>
<dbReference type="VEuPathDB" id="FungiDB:BCV72DRAFT_223551"/>
<dbReference type="PANTHER" id="PTHR11360:SF284">
    <property type="entry name" value="EG:103B4.3 PROTEIN-RELATED"/>
    <property type="match status" value="1"/>
</dbReference>
<evidence type="ECO:0000256" key="1">
    <source>
        <dbReference type="ARBA" id="ARBA00004141"/>
    </source>
</evidence>
<proteinExistence type="inferred from homology"/>
<reference evidence="5 6" key="1">
    <citation type="journal article" date="2016" name="Proc. Natl. Acad. Sci. U.S.A.">
        <title>Lipid metabolic changes in an early divergent fungus govern the establishment of a mutualistic symbiosis with endobacteria.</title>
        <authorList>
            <person name="Lastovetsky O.A."/>
            <person name="Gaspar M.L."/>
            <person name="Mondo S.J."/>
            <person name="LaButti K.M."/>
            <person name="Sandor L."/>
            <person name="Grigoriev I.V."/>
            <person name="Henry S.A."/>
            <person name="Pawlowska T.E."/>
        </authorList>
    </citation>
    <scope>NUCLEOTIDE SEQUENCE [LARGE SCALE GENOMIC DNA]</scope>
    <source>
        <strain evidence="5 6">ATCC 11559</strain>
    </source>
</reference>
<dbReference type="SUPFAM" id="SSF103473">
    <property type="entry name" value="MFS general substrate transporter"/>
    <property type="match status" value="1"/>
</dbReference>
<feature type="transmembrane region" description="Helical" evidence="3">
    <location>
        <begin position="328"/>
        <end position="346"/>
    </location>
</feature>
<comment type="similarity">
    <text evidence="2">Belongs to the major facilitator superfamily. Monocarboxylate porter (TC 2.A.1.13) family.</text>
</comment>
<comment type="subcellular location">
    <subcellularLocation>
        <location evidence="1">Membrane</location>
        <topology evidence="1">Multi-pass membrane protein</topology>
    </subcellularLocation>
</comment>